<evidence type="ECO:0000313" key="3">
    <source>
        <dbReference type="Proteomes" id="UP001589750"/>
    </source>
</evidence>
<dbReference type="EMBL" id="JBHMDG010000012">
    <property type="protein sequence ID" value="MFB9313358.1"/>
    <property type="molecule type" value="Genomic_DNA"/>
</dbReference>
<reference evidence="2 3" key="1">
    <citation type="submission" date="2024-09" db="EMBL/GenBank/DDBJ databases">
        <authorList>
            <person name="Sun Q."/>
            <person name="Mori K."/>
        </authorList>
    </citation>
    <scope>NUCLEOTIDE SEQUENCE [LARGE SCALE GENOMIC DNA]</scope>
    <source>
        <strain evidence="2 3">JCM 9626</strain>
    </source>
</reference>
<protein>
    <submittedName>
        <fullName evidence="2">SprT-like domain-containing protein</fullName>
    </submittedName>
</protein>
<dbReference type="Pfam" id="PF10263">
    <property type="entry name" value="SprT-like"/>
    <property type="match status" value="1"/>
</dbReference>
<comment type="caution">
    <text evidence="2">The sequence shown here is derived from an EMBL/GenBank/DDBJ whole genome shotgun (WGS) entry which is preliminary data.</text>
</comment>
<dbReference type="RefSeq" id="WP_140007997.1">
    <property type="nucleotide sequence ID" value="NZ_JBHMDG010000012.1"/>
</dbReference>
<organism evidence="2 3">
    <name type="scientific">Nocardioides plantarum</name>
    <dbReference type="NCBI Taxonomy" id="29299"/>
    <lineage>
        <taxon>Bacteria</taxon>
        <taxon>Bacillati</taxon>
        <taxon>Actinomycetota</taxon>
        <taxon>Actinomycetes</taxon>
        <taxon>Propionibacteriales</taxon>
        <taxon>Nocardioidaceae</taxon>
        <taxon>Nocardioides</taxon>
    </lineage>
</organism>
<name>A0ABV5K9F2_9ACTN</name>
<sequence>MDLRDAFALAEDLLEHHGLRDWSVAYDGAKKRAGICRFGPRVLGLSAPLTTLHSEDEVRDTVLHEIAHALAGPQHGHDEVWRSIAVRIGSSGARCVSPDSPRVEPPWLGTCPAGHTSGRHRRPERVTTCGECLPTFDLSHLLTWTHHGRPAVMHPNYEAELARLRAGRGLTVHRVGTRLRITAPGDFEGKVGKVVKLGRTSYHLRAGRTLVRVPFALAERA</sequence>
<dbReference type="SMART" id="SM00731">
    <property type="entry name" value="SprT"/>
    <property type="match status" value="1"/>
</dbReference>
<dbReference type="Proteomes" id="UP001589750">
    <property type="component" value="Unassembled WGS sequence"/>
</dbReference>
<dbReference type="InterPro" id="IPR006640">
    <property type="entry name" value="SprT-like_domain"/>
</dbReference>
<proteinExistence type="predicted"/>
<evidence type="ECO:0000259" key="1">
    <source>
        <dbReference type="SMART" id="SM00731"/>
    </source>
</evidence>
<keyword evidence="3" id="KW-1185">Reference proteome</keyword>
<evidence type="ECO:0000313" key="2">
    <source>
        <dbReference type="EMBL" id="MFB9313358.1"/>
    </source>
</evidence>
<feature type="domain" description="SprT-like" evidence="1">
    <location>
        <begin position="1"/>
        <end position="139"/>
    </location>
</feature>
<accession>A0ABV5K9F2</accession>
<gene>
    <name evidence="2" type="ORF">ACFFRI_09910</name>
</gene>